<comment type="caution">
    <text evidence="1">The sequence shown here is derived from an EMBL/GenBank/DDBJ whole genome shotgun (WGS) entry which is preliminary data.</text>
</comment>
<proteinExistence type="predicted"/>
<protein>
    <submittedName>
        <fullName evidence="1">Uncharacterized protein</fullName>
    </submittedName>
</protein>
<dbReference type="EMBL" id="LAZR01038928">
    <property type="protein sequence ID" value="KKL18289.1"/>
    <property type="molecule type" value="Genomic_DNA"/>
</dbReference>
<evidence type="ECO:0000313" key="1">
    <source>
        <dbReference type="EMBL" id="KKL18289.1"/>
    </source>
</evidence>
<accession>A0A0F9B8N9</accession>
<organism evidence="1">
    <name type="scientific">marine sediment metagenome</name>
    <dbReference type="NCBI Taxonomy" id="412755"/>
    <lineage>
        <taxon>unclassified sequences</taxon>
        <taxon>metagenomes</taxon>
        <taxon>ecological metagenomes</taxon>
    </lineage>
</organism>
<reference evidence="1" key="1">
    <citation type="journal article" date="2015" name="Nature">
        <title>Complex archaea that bridge the gap between prokaryotes and eukaryotes.</title>
        <authorList>
            <person name="Spang A."/>
            <person name="Saw J.H."/>
            <person name="Jorgensen S.L."/>
            <person name="Zaremba-Niedzwiedzka K."/>
            <person name="Martijn J."/>
            <person name="Lind A.E."/>
            <person name="van Eijk R."/>
            <person name="Schleper C."/>
            <person name="Guy L."/>
            <person name="Ettema T.J."/>
        </authorList>
    </citation>
    <scope>NUCLEOTIDE SEQUENCE</scope>
</reference>
<sequence length="156" mass="16349">DGSVWKGARREIISGIEGATTAYQLRPDQSGALIVNNALTGAIYTLPTPVPGMWFEFFTKLACTSNEYKVITKTIASEFIVGALTAFEAFADIDESGTTYPSVVATVNVSINLDGTTTGGLPGDNFILTAVSSVLWVVSAGMNIQSGSTATPWSTS</sequence>
<name>A0A0F9B8N9_9ZZZZ</name>
<gene>
    <name evidence="1" type="ORF">LCGC14_2477040</name>
</gene>
<dbReference type="AlphaFoldDB" id="A0A0F9B8N9"/>
<feature type="non-terminal residue" evidence="1">
    <location>
        <position position="1"/>
    </location>
</feature>